<keyword evidence="2" id="KW-0347">Helicase</keyword>
<sequence>IEQDADLIMFIYRDDVYNKDSKEAGTAEIIIGKQRNGPIGTIRLAFEGQFTKFENLSPEYYRNNGDDE</sequence>
<dbReference type="GO" id="GO:0006260">
    <property type="term" value="P:DNA replication"/>
    <property type="evidence" value="ECO:0007669"/>
    <property type="project" value="InterPro"/>
</dbReference>
<gene>
    <name evidence="2" type="ORF">RJJ65_39255</name>
</gene>
<proteinExistence type="predicted"/>
<dbReference type="GO" id="GO:0005524">
    <property type="term" value="F:ATP binding"/>
    <property type="evidence" value="ECO:0007669"/>
    <property type="project" value="InterPro"/>
</dbReference>
<dbReference type="SUPFAM" id="SSF52540">
    <property type="entry name" value="P-loop containing nucleoside triphosphate hydrolases"/>
    <property type="match status" value="1"/>
</dbReference>
<dbReference type="PROSITE" id="PS51199">
    <property type="entry name" value="SF4_HELICASE"/>
    <property type="match status" value="1"/>
</dbReference>
<dbReference type="Proteomes" id="UP001268610">
    <property type="component" value="Unassembled WGS sequence"/>
</dbReference>
<keyword evidence="2" id="KW-0547">Nucleotide-binding</keyword>
<dbReference type="Pfam" id="PF03796">
    <property type="entry name" value="DnaB_C"/>
    <property type="match status" value="1"/>
</dbReference>
<comment type="caution">
    <text evidence="2">The sequence shown here is derived from an EMBL/GenBank/DDBJ whole genome shotgun (WGS) entry which is preliminary data.</text>
</comment>
<keyword evidence="2" id="KW-0378">Hydrolase</keyword>
<protein>
    <submittedName>
        <fullName evidence="2">DnaB-like helicase C-terminal domain-containing protein</fullName>
    </submittedName>
</protein>
<dbReference type="GO" id="GO:0003678">
    <property type="term" value="F:DNA helicase activity"/>
    <property type="evidence" value="ECO:0007669"/>
    <property type="project" value="InterPro"/>
</dbReference>
<dbReference type="EMBL" id="JAVLSF010000972">
    <property type="protein sequence ID" value="MDR9778584.1"/>
    <property type="molecule type" value="Genomic_DNA"/>
</dbReference>
<organism evidence="2 3">
    <name type="scientific">Rhizobium hidalgonense</name>
    <dbReference type="NCBI Taxonomy" id="1538159"/>
    <lineage>
        <taxon>Bacteria</taxon>
        <taxon>Pseudomonadati</taxon>
        <taxon>Pseudomonadota</taxon>
        <taxon>Alphaproteobacteria</taxon>
        <taxon>Hyphomicrobiales</taxon>
        <taxon>Rhizobiaceae</taxon>
        <taxon>Rhizobium/Agrobacterium group</taxon>
        <taxon>Rhizobium</taxon>
    </lineage>
</organism>
<reference evidence="2" key="1">
    <citation type="submission" date="2023-04" db="EMBL/GenBank/DDBJ databases">
        <title>Genomic characterization of faba bean (Vicia faba) microsymbionts in Mexican soils.</title>
        <authorList>
            <person name="Rivera Orduna F.N."/>
            <person name="Guevara-Luna J."/>
            <person name="Yan J."/>
            <person name="Arroyo-Herrera I."/>
            <person name="Li Y."/>
            <person name="Vasquez-Murrieta M.S."/>
            <person name="Wang E.T."/>
        </authorList>
    </citation>
    <scope>NUCLEOTIDE SEQUENCE</scope>
    <source>
        <strain evidence="2">CH26</strain>
    </source>
</reference>
<dbReference type="InterPro" id="IPR007694">
    <property type="entry name" value="DNA_helicase_DnaB-like_C"/>
</dbReference>
<dbReference type="Gene3D" id="3.40.50.300">
    <property type="entry name" value="P-loop containing nucleotide triphosphate hydrolases"/>
    <property type="match status" value="1"/>
</dbReference>
<evidence type="ECO:0000259" key="1">
    <source>
        <dbReference type="PROSITE" id="PS51199"/>
    </source>
</evidence>
<dbReference type="GO" id="GO:0005829">
    <property type="term" value="C:cytosol"/>
    <property type="evidence" value="ECO:0007669"/>
    <property type="project" value="TreeGrafter"/>
</dbReference>
<name>A0AAJ2H464_9HYPH</name>
<feature type="domain" description="SF4 helicase" evidence="1">
    <location>
        <begin position="1"/>
        <end position="60"/>
    </location>
</feature>
<dbReference type="PANTHER" id="PTHR30153">
    <property type="entry name" value="REPLICATIVE DNA HELICASE DNAB"/>
    <property type="match status" value="1"/>
</dbReference>
<dbReference type="RefSeq" id="WP_310866612.1">
    <property type="nucleotide sequence ID" value="NZ_JAVLSF010000972.1"/>
</dbReference>
<dbReference type="PANTHER" id="PTHR30153:SF2">
    <property type="entry name" value="REPLICATIVE DNA HELICASE"/>
    <property type="match status" value="1"/>
</dbReference>
<feature type="non-terminal residue" evidence="2">
    <location>
        <position position="1"/>
    </location>
</feature>
<evidence type="ECO:0000313" key="3">
    <source>
        <dbReference type="Proteomes" id="UP001268610"/>
    </source>
</evidence>
<evidence type="ECO:0000313" key="2">
    <source>
        <dbReference type="EMBL" id="MDR9778584.1"/>
    </source>
</evidence>
<dbReference type="InterPro" id="IPR027417">
    <property type="entry name" value="P-loop_NTPase"/>
</dbReference>
<accession>A0AAJ2H464</accession>
<dbReference type="AlphaFoldDB" id="A0AAJ2H464"/>
<keyword evidence="2" id="KW-0067">ATP-binding</keyword>